<comment type="caution">
    <text evidence="3">The sequence shown here is derived from an EMBL/GenBank/DDBJ whole genome shotgun (WGS) entry which is preliminary data.</text>
</comment>
<evidence type="ECO:0000313" key="3">
    <source>
        <dbReference type="EMBL" id="MFC0264057.1"/>
    </source>
</evidence>
<dbReference type="InterPro" id="IPR006179">
    <property type="entry name" value="5_nucleotidase/apyrase"/>
</dbReference>
<dbReference type="EMBL" id="JBHLWI010000041">
    <property type="protein sequence ID" value="MFC0264057.1"/>
    <property type="molecule type" value="Genomic_DNA"/>
</dbReference>
<organism evidence="3 4">
    <name type="scientific">Fontibacter flavus</name>
    <dbReference type="NCBI Taxonomy" id="654838"/>
    <lineage>
        <taxon>Bacteria</taxon>
        <taxon>Pseudomonadati</taxon>
        <taxon>Bacteroidota</taxon>
        <taxon>Cytophagia</taxon>
        <taxon>Cytophagales</taxon>
        <taxon>Cyclobacteriaceae</taxon>
        <taxon>Fontibacter</taxon>
    </lineage>
</organism>
<feature type="signal peptide" evidence="1">
    <location>
        <begin position="1"/>
        <end position="22"/>
    </location>
</feature>
<sequence length="250" mass="27919">MTKNKFAYSLVLLTGLFLLSQCSPKIYSSANTEFFVLGSEIKEDPNLRNFVAPYKIKLEAEMNSVIGQTKETILKTGTGETPIGNLVADLQKEYAEEYFGYNIDISIINNGGIRNTLPKGNITLGNIFEISPFDNYLYVLELNAEQVVNLAEFAAQTKILGINGLYIESQSEELTKLLVNGKQVEEGKTYLLAVNDYLANGGDGMDMLTDLPRKEQSTILLRELLIDRIKLRTSRGEIISAQIEGRQNFK</sequence>
<reference evidence="3 4" key="1">
    <citation type="submission" date="2024-09" db="EMBL/GenBank/DDBJ databases">
        <authorList>
            <person name="Sun Q."/>
            <person name="Mori K."/>
        </authorList>
    </citation>
    <scope>NUCLEOTIDE SEQUENCE [LARGE SCALE GENOMIC DNA]</scope>
    <source>
        <strain evidence="3 4">CCM 7650</strain>
    </source>
</reference>
<protein>
    <submittedName>
        <fullName evidence="3">5'-nucleotidase C-terminal domain-containing protein</fullName>
    </submittedName>
</protein>
<keyword evidence="1" id="KW-0732">Signal</keyword>
<feature type="domain" description="5'-Nucleotidase C-terminal" evidence="2">
    <location>
        <begin position="65"/>
        <end position="209"/>
    </location>
</feature>
<evidence type="ECO:0000259" key="2">
    <source>
        <dbReference type="Pfam" id="PF02872"/>
    </source>
</evidence>
<dbReference type="Proteomes" id="UP001589797">
    <property type="component" value="Unassembled WGS sequence"/>
</dbReference>
<dbReference type="InterPro" id="IPR036907">
    <property type="entry name" value="5'-Nucleotdase_C_sf"/>
</dbReference>
<dbReference type="Gene3D" id="3.90.780.10">
    <property type="entry name" value="5'-Nucleotidase, C-terminal domain"/>
    <property type="match status" value="1"/>
</dbReference>
<name>A0ABV6FWV5_9BACT</name>
<dbReference type="PANTHER" id="PTHR11575:SF24">
    <property type="entry name" value="5'-NUCLEOTIDASE"/>
    <property type="match status" value="1"/>
</dbReference>
<accession>A0ABV6FWV5</accession>
<evidence type="ECO:0000256" key="1">
    <source>
        <dbReference type="SAM" id="SignalP"/>
    </source>
</evidence>
<dbReference type="Pfam" id="PF02872">
    <property type="entry name" value="5_nucleotid_C"/>
    <property type="match status" value="1"/>
</dbReference>
<dbReference type="PANTHER" id="PTHR11575">
    <property type="entry name" value="5'-NUCLEOTIDASE-RELATED"/>
    <property type="match status" value="1"/>
</dbReference>
<keyword evidence="4" id="KW-1185">Reference proteome</keyword>
<proteinExistence type="predicted"/>
<dbReference type="InterPro" id="IPR008334">
    <property type="entry name" value="5'-Nucleotdase_C"/>
</dbReference>
<dbReference type="RefSeq" id="WP_382388566.1">
    <property type="nucleotide sequence ID" value="NZ_JBHLWI010000041.1"/>
</dbReference>
<dbReference type="SUPFAM" id="SSF55816">
    <property type="entry name" value="5'-nucleotidase (syn. UDP-sugar hydrolase), C-terminal domain"/>
    <property type="match status" value="1"/>
</dbReference>
<dbReference type="PRINTS" id="PR01607">
    <property type="entry name" value="APYRASEFAMLY"/>
</dbReference>
<evidence type="ECO:0000313" key="4">
    <source>
        <dbReference type="Proteomes" id="UP001589797"/>
    </source>
</evidence>
<gene>
    <name evidence="3" type="ORF">ACFFIP_15295</name>
</gene>
<feature type="chain" id="PRO_5045258153" evidence="1">
    <location>
        <begin position="23"/>
        <end position="250"/>
    </location>
</feature>